<evidence type="ECO:0000313" key="3">
    <source>
        <dbReference type="Proteomes" id="UP000681967"/>
    </source>
</evidence>
<reference evidence="2" key="1">
    <citation type="submission" date="2021-02" db="EMBL/GenBank/DDBJ databases">
        <authorList>
            <person name="Nowell W R."/>
        </authorList>
    </citation>
    <scope>NUCLEOTIDE SEQUENCE</scope>
</reference>
<dbReference type="Proteomes" id="UP000681967">
    <property type="component" value="Unassembled WGS sequence"/>
</dbReference>
<name>A0A8S2XNZ5_9BILA</name>
<gene>
    <name evidence="2" type="ORF">BYL167_LOCUS36493</name>
    <name evidence="1" type="ORF">GIL414_LOCUS32491</name>
</gene>
<comment type="caution">
    <text evidence="2">The sequence shown here is derived from an EMBL/GenBank/DDBJ whole genome shotgun (WGS) entry which is preliminary data.</text>
</comment>
<proteinExistence type="predicted"/>
<dbReference type="EMBL" id="CAJOBJ010069158">
    <property type="protein sequence ID" value="CAF4452560.1"/>
    <property type="molecule type" value="Genomic_DNA"/>
</dbReference>
<dbReference type="EMBL" id="CAJOBH010079773">
    <property type="protein sequence ID" value="CAF4511521.1"/>
    <property type="molecule type" value="Genomic_DNA"/>
</dbReference>
<organism evidence="2 3">
    <name type="scientific">Rotaria magnacalcarata</name>
    <dbReference type="NCBI Taxonomy" id="392030"/>
    <lineage>
        <taxon>Eukaryota</taxon>
        <taxon>Metazoa</taxon>
        <taxon>Spiralia</taxon>
        <taxon>Gnathifera</taxon>
        <taxon>Rotifera</taxon>
        <taxon>Eurotatoria</taxon>
        <taxon>Bdelloidea</taxon>
        <taxon>Philodinida</taxon>
        <taxon>Philodinidae</taxon>
        <taxon>Rotaria</taxon>
    </lineage>
</organism>
<dbReference type="AlphaFoldDB" id="A0A8S2XNZ5"/>
<dbReference type="Proteomes" id="UP000681720">
    <property type="component" value="Unassembled WGS sequence"/>
</dbReference>
<accession>A0A8S2XNZ5</accession>
<evidence type="ECO:0000313" key="1">
    <source>
        <dbReference type="EMBL" id="CAF4452560.1"/>
    </source>
</evidence>
<sequence>MGCSKPKKREFQSFIADWVYELHQLELGFHVSPRNSHKKIVKMYAYLIAATLDKPAQALLMNINDPVGFHRKAVQSGNGTIRVFMKSAEDDIENRSNVLYDKHIFILSKRKSKLKPNENDHAYGQQGPCLLRDLSYFNIGQSCVADSLHNVYAGTFVSILS</sequence>
<evidence type="ECO:0000313" key="2">
    <source>
        <dbReference type="EMBL" id="CAF4511521.1"/>
    </source>
</evidence>
<protein>
    <submittedName>
        <fullName evidence="2">Uncharacterized protein</fullName>
    </submittedName>
</protein>